<gene>
    <name evidence="2" type="ORF">PR048_024792</name>
</gene>
<keyword evidence="3" id="KW-1185">Reference proteome</keyword>
<comment type="caution">
    <text evidence="2">The sequence shown here is derived from an EMBL/GenBank/DDBJ whole genome shotgun (WGS) entry which is preliminary data.</text>
</comment>
<evidence type="ECO:0000313" key="2">
    <source>
        <dbReference type="EMBL" id="KAJ8873952.1"/>
    </source>
</evidence>
<name>A0ABQ9GPM0_9NEOP</name>
<reference evidence="2 3" key="1">
    <citation type="submission" date="2023-02" db="EMBL/GenBank/DDBJ databases">
        <title>LHISI_Scaffold_Assembly.</title>
        <authorList>
            <person name="Stuart O.P."/>
            <person name="Cleave R."/>
            <person name="Magrath M.J.L."/>
            <person name="Mikheyev A.S."/>
        </authorList>
    </citation>
    <scope>NUCLEOTIDE SEQUENCE [LARGE SCALE GENOMIC DNA]</scope>
    <source>
        <strain evidence="2">Daus_M_001</strain>
        <tissue evidence="2">Leg muscle</tissue>
    </source>
</reference>
<feature type="region of interest" description="Disordered" evidence="1">
    <location>
        <begin position="309"/>
        <end position="343"/>
    </location>
</feature>
<sequence length="359" mass="38648">MQKCHKSKMAAVDQIFREANVNMNGHVRYEDFVKIACAPFGLLLVTRVVRVGCRLSTKSGTVGRAICLTGTLALWGNVNLPEFNVLGFGVGLLWDLLFPLPLHSGTAPCSPCFTLKSSALKTRPCCLVIAVQTFPLYQLKEGAGMPTHAASMLPPAGPMSGAPATTLDALHSQRCRRLPKTSNEVRNIIPYLQAETAPFVPPHLLLHFSVTSVTRGRNVAPVVSWGGRGDLNLPSLSHLGRSPLLLCSCISHARTETVVDVMRVTSVDHYREHRTCPHWADALGSAVEKCWPTTPVVAACGLWPPSLAAEPGKASWSVRRATEDDSGGDGGGEQEHPQQEAVAHQGHLLPLYLGRVAAL</sequence>
<evidence type="ECO:0000256" key="1">
    <source>
        <dbReference type="SAM" id="MobiDB-lite"/>
    </source>
</evidence>
<organism evidence="2 3">
    <name type="scientific">Dryococelus australis</name>
    <dbReference type="NCBI Taxonomy" id="614101"/>
    <lineage>
        <taxon>Eukaryota</taxon>
        <taxon>Metazoa</taxon>
        <taxon>Ecdysozoa</taxon>
        <taxon>Arthropoda</taxon>
        <taxon>Hexapoda</taxon>
        <taxon>Insecta</taxon>
        <taxon>Pterygota</taxon>
        <taxon>Neoptera</taxon>
        <taxon>Polyneoptera</taxon>
        <taxon>Phasmatodea</taxon>
        <taxon>Verophasmatodea</taxon>
        <taxon>Anareolatae</taxon>
        <taxon>Phasmatidae</taxon>
        <taxon>Eurycanthinae</taxon>
        <taxon>Dryococelus</taxon>
    </lineage>
</organism>
<accession>A0ABQ9GPM0</accession>
<proteinExistence type="predicted"/>
<protein>
    <recommendedName>
        <fullName evidence="4">EF-hand domain-containing protein</fullName>
    </recommendedName>
</protein>
<feature type="non-terminal residue" evidence="2">
    <location>
        <position position="359"/>
    </location>
</feature>
<evidence type="ECO:0000313" key="3">
    <source>
        <dbReference type="Proteomes" id="UP001159363"/>
    </source>
</evidence>
<evidence type="ECO:0008006" key="4">
    <source>
        <dbReference type="Google" id="ProtNLM"/>
    </source>
</evidence>
<dbReference type="Proteomes" id="UP001159363">
    <property type="component" value="Chromosome 9"/>
</dbReference>
<dbReference type="EMBL" id="JARBHB010000010">
    <property type="protein sequence ID" value="KAJ8873952.1"/>
    <property type="molecule type" value="Genomic_DNA"/>
</dbReference>